<dbReference type="InterPro" id="IPR023696">
    <property type="entry name" value="Ureohydrolase_dom_sf"/>
</dbReference>
<dbReference type="PRINTS" id="PR01270">
    <property type="entry name" value="HDASUPER"/>
</dbReference>
<organism evidence="3 4">
    <name type="scientific">Neisseria shayeganii</name>
    <dbReference type="NCBI Taxonomy" id="607712"/>
    <lineage>
        <taxon>Bacteria</taxon>
        <taxon>Pseudomonadati</taxon>
        <taxon>Pseudomonadota</taxon>
        <taxon>Betaproteobacteria</taxon>
        <taxon>Neisseriales</taxon>
        <taxon>Neisseriaceae</taxon>
        <taxon>Neisseria</taxon>
    </lineage>
</organism>
<dbReference type="GO" id="GO:0040029">
    <property type="term" value="P:epigenetic regulation of gene expression"/>
    <property type="evidence" value="ECO:0007669"/>
    <property type="project" value="TreeGrafter"/>
</dbReference>
<gene>
    <name evidence="3" type="ORF">H3L94_03920</name>
</gene>
<dbReference type="AlphaFoldDB" id="A0A7D7N6W7"/>
<dbReference type="InterPro" id="IPR037138">
    <property type="entry name" value="His_deacetylse_dom_sf"/>
</dbReference>
<evidence type="ECO:0000256" key="1">
    <source>
        <dbReference type="ARBA" id="ARBA00005947"/>
    </source>
</evidence>
<comment type="similarity">
    <text evidence="1">Belongs to the histone deacetylase family.</text>
</comment>
<reference evidence="3 4" key="1">
    <citation type="submission" date="2020-07" db="EMBL/GenBank/DDBJ databases">
        <title>Genomic diversity of species in the Neisseriaceae family.</title>
        <authorList>
            <person name="Vincent A.T."/>
            <person name="Bernet E."/>
            <person name="Veyrier F.J."/>
        </authorList>
    </citation>
    <scope>NUCLEOTIDE SEQUENCE [LARGE SCALE GENOMIC DNA]</scope>
    <source>
        <strain evidence="3 4">DSM 22244</strain>
    </source>
</reference>
<dbReference type="PANTHER" id="PTHR10625:SF10">
    <property type="entry name" value="HISTONE DEACETYLASE HDAC1"/>
    <property type="match status" value="1"/>
</dbReference>
<dbReference type="Pfam" id="PF00850">
    <property type="entry name" value="Hist_deacetyl"/>
    <property type="match status" value="1"/>
</dbReference>
<dbReference type="CDD" id="cd11599">
    <property type="entry name" value="HDAC_classII_2"/>
    <property type="match status" value="1"/>
</dbReference>
<dbReference type="Gene3D" id="3.40.800.20">
    <property type="entry name" value="Histone deacetylase domain"/>
    <property type="match status" value="1"/>
</dbReference>
<proteinExistence type="inferred from homology"/>
<dbReference type="InterPro" id="IPR000286">
    <property type="entry name" value="HDACs"/>
</dbReference>
<evidence type="ECO:0000313" key="3">
    <source>
        <dbReference type="EMBL" id="QMT41183.1"/>
    </source>
</evidence>
<name>A0A7D7N6W7_9NEIS</name>
<dbReference type="KEGG" id="nsg:H3L94_03920"/>
<feature type="domain" description="Histone deacetylase" evidence="2">
    <location>
        <begin position="32"/>
        <end position="318"/>
    </location>
</feature>
<dbReference type="Proteomes" id="UP000514752">
    <property type="component" value="Chromosome"/>
</dbReference>
<protein>
    <submittedName>
        <fullName evidence="3">Histone deacetylase family protein</fullName>
    </submittedName>
</protein>
<dbReference type="SUPFAM" id="SSF52768">
    <property type="entry name" value="Arginase/deacetylase"/>
    <property type="match status" value="1"/>
</dbReference>
<dbReference type="EMBL" id="CP059567">
    <property type="protein sequence ID" value="QMT41183.1"/>
    <property type="molecule type" value="Genomic_DNA"/>
</dbReference>
<dbReference type="InterPro" id="IPR023801">
    <property type="entry name" value="His_deacetylse_dom"/>
</dbReference>
<accession>A0A7D7N6W7</accession>
<evidence type="ECO:0000313" key="4">
    <source>
        <dbReference type="Proteomes" id="UP000514752"/>
    </source>
</evidence>
<evidence type="ECO:0000259" key="2">
    <source>
        <dbReference type="Pfam" id="PF00850"/>
    </source>
</evidence>
<sequence length="321" mass="35627">MFEWLSHFSSSMGMTAYITHPACFGHNMGEGHPEAPARLSAIRDRLMSAQLFDFLQEVEAPLVSDIQLARVHPTRYLNYLESVQPDTGTYRVDTDTAMNSGTLKAARYAAGAVVKAVDMVMNEEVPNAFCAVRPPGHHAETEKAMGFCFFNNVAVGAMHAIAEYRLERIAIIDFDVHHGNGTEEIFKDEDRVMLLSCFQHPFFPYCGDKPIGSNPNIINTPMKSGTRGAEFRDMVSEVWLPKLHAFEPQLVFICAGFDAHLEDEMGNFGLVEADYKWVTQQIMLIAQLYCNGKIVSSLEGGYTLSPLARSVAEHVKVLAGV</sequence>
<dbReference type="GO" id="GO:0004407">
    <property type="term" value="F:histone deacetylase activity"/>
    <property type="evidence" value="ECO:0007669"/>
    <property type="project" value="TreeGrafter"/>
</dbReference>
<dbReference type="PANTHER" id="PTHR10625">
    <property type="entry name" value="HISTONE DEACETYLASE HDAC1-RELATED"/>
    <property type="match status" value="1"/>
</dbReference>
<dbReference type="RefSeq" id="WP_182122736.1">
    <property type="nucleotide sequence ID" value="NZ_CP059567.1"/>
</dbReference>